<dbReference type="EMBL" id="BASD01000026">
    <property type="protein sequence ID" value="GAD19673.1"/>
    <property type="molecule type" value="Genomic_DNA"/>
</dbReference>
<accession>T1DWI6</accession>
<gene>
    <name evidence="1" type="ORF">HFN_0913</name>
</gene>
<dbReference type="STRING" id="1325130.HFN_0913"/>
<keyword evidence="2" id="KW-1185">Reference proteome</keyword>
<name>T1DWI6_9HELI</name>
<reference evidence="1 2" key="1">
    <citation type="journal article" date="2013" name="Genome Announc.">
        <title>Draft Genome Sequence of Helicobacter fennelliae Strain MRY12-0050, Isolated from a Bacteremia Patient.</title>
        <authorList>
            <person name="Rimbara E."/>
            <person name="Matsui M."/>
            <person name="Mori S."/>
            <person name="Suzuki S."/>
            <person name="Suzuki M."/>
            <person name="Kim H."/>
            <person name="Sekizuka T."/>
            <person name="Kuroda M."/>
            <person name="Shibayama K."/>
        </authorList>
    </citation>
    <scope>NUCLEOTIDE SEQUENCE [LARGE SCALE GENOMIC DNA]</scope>
    <source>
        <strain evidence="1 2">MRY12-0050</strain>
    </source>
</reference>
<evidence type="ECO:0000313" key="1">
    <source>
        <dbReference type="EMBL" id="GAD19673.1"/>
    </source>
</evidence>
<evidence type="ECO:0000313" key="2">
    <source>
        <dbReference type="Proteomes" id="UP000018143"/>
    </source>
</evidence>
<proteinExistence type="predicted"/>
<organism evidence="1 2">
    <name type="scientific">Helicobacter fennelliae MRY12-0050</name>
    <dbReference type="NCBI Taxonomy" id="1325130"/>
    <lineage>
        <taxon>Bacteria</taxon>
        <taxon>Pseudomonadati</taxon>
        <taxon>Campylobacterota</taxon>
        <taxon>Epsilonproteobacteria</taxon>
        <taxon>Campylobacterales</taxon>
        <taxon>Helicobacteraceae</taxon>
        <taxon>Helicobacter</taxon>
    </lineage>
</organism>
<dbReference type="AlphaFoldDB" id="T1DWI6"/>
<protein>
    <submittedName>
        <fullName evidence="1">Uncharacterized protein</fullName>
    </submittedName>
</protein>
<sequence length="103" mass="11526">MHSHRKSSYLRHFTPIIDANPKPNQIQFSSQANHLQTSANTAKPAFIDTSKINALIPNDKTLQIPLFCIFAPRAQIQTLPRKNTTKSTQSLSFISLDSPLLVL</sequence>
<comment type="caution">
    <text evidence="1">The sequence shown here is derived from an EMBL/GenBank/DDBJ whole genome shotgun (WGS) entry which is preliminary data.</text>
</comment>
<dbReference type="Proteomes" id="UP000018143">
    <property type="component" value="Unassembled WGS sequence"/>
</dbReference>
<dbReference type="RefSeq" id="WP_023949183.1">
    <property type="nucleotide sequence ID" value="NZ_BASD01000026.1"/>
</dbReference>